<gene>
    <name evidence="2" type="ORF">J0911_18425</name>
</gene>
<dbReference type="SUPFAM" id="SSF54593">
    <property type="entry name" value="Glyoxalase/Bleomycin resistance protein/Dihydroxybiphenyl dioxygenase"/>
    <property type="match status" value="1"/>
</dbReference>
<dbReference type="RefSeq" id="WP_207276958.1">
    <property type="nucleotide sequence ID" value="NZ_JAFMPK010000048.1"/>
</dbReference>
<dbReference type="PANTHER" id="PTHR33990">
    <property type="entry name" value="PROTEIN YJDN-RELATED"/>
    <property type="match status" value="1"/>
</dbReference>
<comment type="caution">
    <text evidence="2">The sequence shown here is derived from an EMBL/GenBank/DDBJ whole genome shotgun (WGS) entry which is preliminary data.</text>
</comment>
<dbReference type="EMBL" id="JAFMPK010000048">
    <property type="protein sequence ID" value="MBO0611004.1"/>
    <property type="molecule type" value="Genomic_DNA"/>
</dbReference>
<accession>A0ABS3IDE7</accession>
<feature type="domain" description="PhnB-like" evidence="1">
    <location>
        <begin position="3"/>
        <end position="135"/>
    </location>
</feature>
<keyword evidence="3" id="KW-1185">Reference proteome</keyword>
<protein>
    <submittedName>
        <fullName evidence="2">VOC family protein</fullName>
    </submittedName>
</protein>
<organism evidence="2 3">
    <name type="scientific">Myceligenerans salitolerans</name>
    <dbReference type="NCBI Taxonomy" id="1230528"/>
    <lineage>
        <taxon>Bacteria</taxon>
        <taxon>Bacillati</taxon>
        <taxon>Actinomycetota</taxon>
        <taxon>Actinomycetes</taxon>
        <taxon>Micrococcales</taxon>
        <taxon>Promicromonosporaceae</taxon>
        <taxon>Myceligenerans</taxon>
    </lineage>
</organism>
<sequence length="154" mass="16212">MTKLNPYLSFRTEARAALEFYQSVLGGDLDISAFGDMPAPGMENVDGNLVMHGQLETPNGLTLMAADSPDVEGMPPYAAPTAGVTVALTGSSADHEYIAAAFEKLSDGASDILPFEKAPWGDFYGQLKDKFGISWMFDAATPESEAAVAAGQQG</sequence>
<dbReference type="Proteomes" id="UP000664617">
    <property type="component" value="Unassembled WGS sequence"/>
</dbReference>
<dbReference type="Pfam" id="PF06983">
    <property type="entry name" value="3-dmu-9_3-mt"/>
    <property type="match status" value="1"/>
</dbReference>
<name>A0ABS3IDE7_9MICO</name>
<reference evidence="2 3" key="1">
    <citation type="submission" date="2021-03" db="EMBL/GenBank/DDBJ databases">
        <authorList>
            <person name="Xin L."/>
        </authorList>
    </citation>
    <scope>NUCLEOTIDE SEQUENCE [LARGE SCALE GENOMIC DNA]</scope>
    <source>
        <strain evidence="2 3">XHU 5031</strain>
    </source>
</reference>
<evidence type="ECO:0000259" key="1">
    <source>
        <dbReference type="Pfam" id="PF06983"/>
    </source>
</evidence>
<proteinExistence type="predicted"/>
<dbReference type="PANTHER" id="PTHR33990:SF1">
    <property type="entry name" value="PROTEIN YJDN"/>
    <property type="match status" value="1"/>
</dbReference>
<dbReference type="Gene3D" id="3.10.180.10">
    <property type="entry name" value="2,3-Dihydroxybiphenyl 1,2-Dioxygenase, domain 1"/>
    <property type="match status" value="1"/>
</dbReference>
<dbReference type="CDD" id="cd06588">
    <property type="entry name" value="PhnB_like"/>
    <property type="match status" value="1"/>
</dbReference>
<evidence type="ECO:0000313" key="2">
    <source>
        <dbReference type="EMBL" id="MBO0611004.1"/>
    </source>
</evidence>
<dbReference type="InterPro" id="IPR029068">
    <property type="entry name" value="Glyas_Bleomycin-R_OHBP_Dase"/>
</dbReference>
<dbReference type="InterPro" id="IPR028973">
    <property type="entry name" value="PhnB-like"/>
</dbReference>
<reference evidence="3" key="2">
    <citation type="submission" date="2023-07" db="EMBL/GenBank/DDBJ databases">
        <title>Myceligenerans salitolerans sp. nov., a halotolerant actinomycete isolated from a salt lake in Xinjiang, China.</title>
        <authorList>
            <person name="Guan T."/>
        </authorList>
    </citation>
    <scope>NUCLEOTIDE SEQUENCE [LARGE SCALE GENOMIC DNA]</scope>
    <source>
        <strain evidence="3">XHU 5031</strain>
    </source>
</reference>
<evidence type="ECO:0000313" key="3">
    <source>
        <dbReference type="Proteomes" id="UP000664617"/>
    </source>
</evidence>